<reference evidence="1 2" key="1">
    <citation type="journal article" date="2011" name="Appl. Environ. Microbiol.">
        <title>Methanogenic archaea isolated from Taiwan's Chelungpu fault.</title>
        <authorList>
            <person name="Wu S.Y."/>
            <person name="Lai M.C."/>
        </authorList>
    </citation>
    <scope>NUCLEOTIDE SEQUENCE [LARGE SCALE GENOMIC DNA]</scope>
    <source>
        <strain evidence="1 2">St545Mb</strain>
    </source>
</reference>
<keyword evidence="2" id="KW-1185">Reference proteome</keyword>
<sequence length="111" mass="13182">MTFEAIEKRLSLLERQRQKGRAIFFSTQFDRYEDYLVEAKKARNECPSISSISIVPSADELRKCLERMVTADTDEDLIESVREQFSLREQQEKDYQERLKCCQEAWDDGFD</sequence>
<evidence type="ECO:0000313" key="2">
    <source>
        <dbReference type="Proteomes" id="UP001206983"/>
    </source>
</evidence>
<name>A0AAE3HAB3_9EURY</name>
<dbReference type="Proteomes" id="UP001206983">
    <property type="component" value="Unassembled WGS sequence"/>
</dbReference>
<protein>
    <submittedName>
        <fullName evidence="1">Uncharacterized protein</fullName>
    </submittedName>
</protein>
<dbReference type="RefSeq" id="WP_256622757.1">
    <property type="nucleotide sequence ID" value="NZ_JTEO01000004.1"/>
</dbReference>
<evidence type="ECO:0000313" key="1">
    <source>
        <dbReference type="EMBL" id="MCQ6962895.1"/>
    </source>
</evidence>
<dbReference type="AlphaFoldDB" id="A0AAE3HAB3"/>
<accession>A0AAE3HAB3</accession>
<comment type="caution">
    <text evidence="1">The sequence shown here is derived from an EMBL/GenBank/DDBJ whole genome shotgun (WGS) entry which is preliminary data.</text>
</comment>
<gene>
    <name evidence="1" type="ORF">PV02_07395</name>
</gene>
<proteinExistence type="predicted"/>
<organism evidence="1 2">
    <name type="scientific">Methanolobus chelungpuianus</name>
    <dbReference type="NCBI Taxonomy" id="502115"/>
    <lineage>
        <taxon>Archaea</taxon>
        <taxon>Methanobacteriati</taxon>
        <taxon>Methanobacteriota</taxon>
        <taxon>Stenosarchaea group</taxon>
        <taxon>Methanomicrobia</taxon>
        <taxon>Methanosarcinales</taxon>
        <taxon>Methanosarcinaceae</taxon>
        <taxon>Methanolobus</taxon>
    </lineage>
</organism>
<dbReference type="EMBL" id="JTEO01000004">
    <property type="protein sequence ID" value="MCQ6962895.1"/>
    <property type="molecule type" value="Genomic_DNA"/>
</dbReference>